<name>A0A2J6SMB9_9HELO</name>
<dbReference type="EMBL" id="KZ613912">
    <property type="protein sequence ID" value="PMD51914.1"/>
    <property type="molecule type" value="Genomic_DNA"/>
</dbReference>
<organism evidence="2 3">
    <name type="scientific">Hyaloscypha bicolor E</name>
    <dbReference type="NCBI Taxonomy" id="1095630"/>
    <lineage>
        <taxon>Eukaryota</taxon>
        <taxon>Fungi</taxon>
        <taxon>Dikarya</taxon>
        <taxon>Ascomycota</taxon>
        <taxon>Pezizomycotina</taxon>
        <taxon>Leotiomycetes</taxon>
        <taxon>Helotiales</taxon>
        <taxon>Hyaloscyphaceae</taxon>
        <taxon>Hyaloscypha</taxon>
        <taxon>Hyaloscypha bicolor</taxon>
    </lineage>
</organism>
<evidence type="ECO:0000256" key="1">
    <source>
        <dbReference type="SAM" id="MobiDB-lite"/>
    </source>
</evidence>
<sequence length="100" mass="11278">MRTRQAPLAPDNRQFYGPKRHSRKPSDDIEILTQLRNLAATGAGIHMCLLLLLWTAILMIQFHGACLVNLTVFLGQHARLARAQPLVRRSPSSPMRAHFP</sequence>
<dbReference type="Proteomes" id="UP000235371">
    <property type="component" value="Unassembled WGS sequence"/>
</dbReference>
<feature type="region of interest" description="Disordered" evidence="1">
    <location>
        <begin position="1"/>
        <end position="25"/>
    </location>
</feature>
<keyword evidence="3" id="KW-1185">Reference proteome</keyword>
<dbReference type="InParanoid" id="A0A2J6SMB9"/>
<protein>
    <submittedName>
        <fullName evidence="2">Uncharacterized protein</fullName>
    </submittedName>
</protein>
<evidence type="ECO:0000313" key="2">
    <source>
        <dbReference type="EMBL" id="PMD51914.1"/>
    </source>
</evidence>
<gene>
    <name evidence="2" type="ORF">K444DRAFT_621043</name>
</gene>
<dbReference type="RefSeq" id="XP_024728818.1">
    <property type="nucleotide sequence ID" value="XM_024881821.1"/>
</dbReference>
<accession>A0A2J6SMB9</accession>
<evidence type="ECO:0000313" key="3">
    <source>
        <dbReference type="Proteomes" id="UP000235371"/>
    </source>
</evidence>
<proteinExistence type="predicted"/>
<dbReference type="GeneID" id="36589898"/>
<dbReference type="AlphaFoldDB" id="A0A2J6SMB9"/>
<reference evidence="2 3" key="1">
    <citation type="submission" date="2016-04" db="EMBL/GenBank/DDBJ databases">
        <title>A degradative enzymes factory behind the ericoid mycorrhizal symbiosis.</title>
        <authorList>
            <consortium name="DOE Joint Genome Institute"/>
            <person name="Martino E."/>
            <person name="Morin E."/>
            <person name="Grelet G."/>
            <person name="Kuo A."/>
            <person name="Kohler A."/>
            <person name="Daghino S."/>
            <person name="Barry K."/>
            <person name="Choi C."/>
            <person name="Cichocki N."/>
            <person name="Clum A."/>
            <person name="Copeland A."/>
            <person name="Hainaut M."/>
            <person name="Haridas S."/>
            <person name="Labutti K."/>
            <person name="Lindquist E."/>
            <person name="Lipzen A."/>
            <person name="Khouja H.-R."/>
            <person name="Murat C."/>
            <person name="Ohm R."/>
            <person name="Olson A."/>
            <person name="Spatafora J."/>
            <person name="Veneault-Fourrey C."/>
            <person name="Henrissat B."/>
            <person name="Grigoriev I."/>
            <person name="Martin F."/>
            <person name="Perotto S."/>
        </authorList>
    </citation>
    <scope>NUCLEOTIDE SEQUENCE [LARGE SCALE GENOMIC DNA]</scope>
    <source>
        <strain evidence="2 3">E</strain>
    </source>
</reference>